<dbReference type="EMBL" id="AKKN01000001">
    <property type="protein sequence ID" value="EKT61603.1"/>
    <property type="molecule type" value="Genomic_DNA"/>
</dbReference>
<dbReference type="RefSeq" id="WP_008914032.1">
    <property type="nucleotide sequence ID" value="NZ_CM001773.1"/>
</dbReference>
<feature type="transmembrane region" description="Helical" evidence="1">
    <location>
        <begin position="21"/>
        <end position="42"/>
    </location>
</feature>
<keyword evidence="1" id="KW-1133">Transmembrane helix</keyword>
<dbReference type="HOGENOM" id="CLU_2181579_0_0_6"/>
<comment type="caution">
    <text evidence="2">The sequence shown here is derived from an EMBL/GenBank/DDBJ whole genome shotgun (WGS) entry which is preliminary data.</text>
</comment>
<evidence type="ECO:0000313" key="3">
    <source>
        <dbReference type="Proteomes" id="UP000010290"/>
    </source>
</evidence>
<dbReference type="AlphaFoldDB" id="K8WLU9"/>
<evidence type="ECO:0000313" key="2">
    <source>
        <dbReference type="EMBL" id="EKT61603.1"/>
    </source>
</evidence>
<keyword evidence="3" id="KW-1185">Reference proteome</keyword>
<organism evidence="2 3">
    <name type="scientific">Providencia sneebia DSM 19967</name>
    <dbReference type="NCBI Taxonomy" id="1141660"/>
    <lineage>
        <taxon>Bacteria</taxon>
        <taxon>Pseudomonadati</taxon>
        <taxon>Pseudomonadota</taxon>
        <taxon>Gammaproteobacteria</taxon>
        <taxon>Enterobacterales</taxon>
        <taxon>Morganellaceae</taxon>
        <taxon>Providencia</taxon>
    </lineage>
</organism>
<evidence type="ECO:0000256" key="1">
    <source>
        <dbReference type="SAM" id="Phobius"/>
    </source>
</evidence>
<protein>
    <submittedName>
        <fullName evidence="2">Uncharacterized protein</fullName>
    </submittedName>
</protein>
<keyword evidence="1" id="KW-0812">Transmembrane</keyword>
<sequence>MKPFTEPQDELAISRITQLERISSILIFLIPLVILLICGKSFATKILYLWQVLSLAYIVVYRLFTRQLSTRSLQLKIRRGWRYNRLYRLCWVYLVLSILIMIGYWFIAY</sequence>
<accession>K8WLU9</accession>
<feature type="transmembrane region" description="Helical" evidence="1">
    <location>
        <begin position="48"/>
        <end position="65"/>
    </location>
</feature>
<gene>
    <name evidence="2" type="ORF">OO7_00640</name>
</gene>
<reference evidence="2 3" key="1">
    <citation type="journal article" date="2012" name="BMC Genomics">
        <title>Comparative genomics of bacteria in the genus Providencia isolated from wild Drosophila melanogaster.</title>
        <authorList>
            <person name="Galac M.R."/>
            <person name="Lazzaro B.P."/>
        </authorList>
    </citation>
    <scope>NUCLEOTIDE SEQUENCE [LARGE SCALE GENOMIC DNA]</scope>
    <source>
        <strain evidence="2 3">DSM 19967</strain>
    </source>
</reference>
<dbReference type="OrthoDB" id="6455741at2"/>
<proteinExistence type="predicted"/>
<name>K8WLU9_9GAMM</name>
<feature type="transmembrane region" description="Helical" evidence="1">
    <location>
        <begin position="86"/>
        <end position="107"/>
    </location>
</feature>
<dbReference type="Proteomes" id="UP000010290">
    <property type="component" value="Chromosome"/>
</dbReference>
<keyword evidence="1" id="KW-0472">Membrane</keyword>